<evidence type="ECO:0000256" key="5">
    <source>
        <dbReference type="ARBA" id="ARBA00023125"/>
    </source>
</evidence>
<dbReference type="Gene3D" id="2.10.110.10">
    <property type="entry name" value="Cysteine Rich Protein"/>
    <property type="match status" value="2"/>
</dbReference>
<dbReference type="GO" id="GO:0005634">
    <property type="term" value="C:nucleus"/>
    <property type="evidence" value="ECO:0007669"/>
    <property type="project" value="UniProtKB-SubCell"/>
</dbReference>
<dbReference type="PANTHER" id="PTHR24208:SF105">
    <property type="entry name" value="DLIM1"/>
    <property type="match status" value="1"/>
</dbReference>
<feature type="compositionally biased region" description="Basic residues" evidence="9">
    <location>
        <begin position="271"/>
        <end position="287"/>
    </location>
</feature>
<keyword evidence="3 8" id="KW-0862">Zinc</keyword>
<protein>
    <recommendedName>
        <fullName evidence="10">LIM zinc-binding domain-containing protein</fullName>
    </recommendedName>
</protein>
<evidence type="ECO:0000256" key="9">
    <source>
        <dbReference type="SAM" id="MobiDB-lite"/>
    </source>
</evidence>
<dbReference type="GO" id="GO:0008270">
    <property type="term" value="F:zinc ion binding"/>
    <property type="evidence" value="ECO:0007669"/>
    <property type="project" value="InterPro"/>
</dbReference>
<keyword evidence="6" id="KW-0371">Homeobox</keyword>
<evidence type="ECO:0000259" key="10">
    <source>
        <dbReference type="PROSITE" id="PS50023"/>
    </source>
</evidence>
<evidence type="ECO:0000256" key="1">
    <source>
        <dbReference type="ARBA" id="ARBA00004123"/>
    </source>
</evidence>
<feature type="compositionally biased region" description="Low complexity" evidence="9">
    <location>
        <begin position="364"/>
        <end position="378"/>
    </location>
</feature>
<evidence type="ECO:0000256" key="4">
    <source>
        <dbReference type="ARBA" id="ARBA00023038"/>
    </source>
</evidence>
<comment type="caution">
    <text evidence="11">The sequence shown here is derived from an EMBL/GenBank/DDBJ whole genome shotgun (WGS) entry which is preliminary data.</text>
</comment>
<dbReference type="InterPro" id="IPR049618">
    <property type="entry name" value="Lhx1/5_LIM1"/>
</dbReference>
<dbReference type="Pfam" id="PF00412">
    <property type="entry name" value="LIM"/>
    <property type="match status" value="2"/>
</dbReference>
<keyword evidence="7" id="KW-0539">Nucleus</keyword>
<feature type="region of interest" description="Disordered" evidence="9">
    <location>
        <begin position="456"/>
        <end position="509"/>
    </location>
</feature>
<feature type="region of interest" description="Disordered" evidence="9">
    <location>
        <begin position="355"/>
        <end position="378"/>
    </location>
</feature>
<keyword evidence="5" id="KW-0238">DNA-binding</keyword>
<feature type="region of interest" description="Disordered" evidence="9">
    <location>
        <begin position="225"/>
        <end position="339"/>
    </location>
</feature>
<dbReference type="PROSITE" id="PS00478">
    <property type="entry name" value="LIM_DOMAIN_1"/>
    <property type="match status" value="2"/>
</dbReference>
<name>A0A8S2NBI6_9BILA</name>
<keyword evidence="4 8" id="KW-0440">LIM domain</keyword>
<evidence type="ECO:0000256" key="2">
    <source>
        <dbReference type="ARBA" id="ARBA00022723"/>
    </source>
</evidence>
<sequence length="509" mass="55143">MQQQRRRPPVPASPIAMNNNSSRPIRQSSRNTSMTLSPCSGCSQPMYNPLLSNVLDRLWHPDCVRCFSCRCVLNEQCYSREGKLYCKDDFIKKYIHRCFSCQNIIQSHEFIRRVRAGRIYHADCFICFKCKRILQDDDIASLVPSGGSPMNDLDYLCQTCSKSTNKLVKSSIGTASSSNADEAVPPANPYPFPFVTPGPGVPFSPQAAAGMTSYFRPPFNAPLTTAAPSSSVDINQSPIATTKPKKKSISKKKNSTEVVSQNLLDEPSSPPKKKVRKTSARGGKGKAKKNETDIENDVNEDNTSPPPPPAKRNRKSKKDAKNETAANAHDEKQVSNEAQNNTSHNLLAQMGLINNSFMQPTPPQLSSSSTNSTPNAQQQAQIAAMYNMTPHFGVYNAFPGAFNPAFPGAAYPGGYPPPYGFHPAFGTPPTGQSFPFMPQTATASSVANVLSLASTITTSSPSTGDKPAAIVVPETRPAKSRETETIPTPPPAPEQESTLEPTPVTTTEA</sequence>
<organism evidence="11 12">
    <name type="scientific">Rotaria magnacalcarata</name>
    <dbReference type="NCBI Taxonomy" id="392030"/>
    <lineage>
        <taxon>Eukaryota</taxon>
        <taxon>Metazoa</taxon>
        <taxon>Spiralia</taxon>
        <taxon>Gnathifera</taxon>
        <taxon>Rotifera</taxon>
        <taxon>Eurotatoria</taxon>
        <taxon>Bdelloidea</taxon>
        <taxon>Philodinida</taxon>
        <taxon>Philodinidae</taxon>
        <taxon>Rotaria</taxon>
    </lineage>
</organism>
<dbReference type="InterPro" id="IPR001781">
    <property type="entry name" value="Znf_LIM"/>
</dbReference>
<dbReference type="InterPro" id="IPR050453">
    <property type="entry name" value="LIM_Homeobox_TF"/>
</dbReference>
<evidence type="ECO:0000256" key="7">
    <source>
        <dbReference type="ARBA" id="ARBA00023242"/>
    </source>
</evidence>
<feature type="compositionally biased region" description="Polar residues" evidence="9">
    <location>
        <begin position="499"/>
        <end position="509"/>
    </location>
</feature>
<evidence type="ECO:0000313" key="11">
    <source>
        <dbReference type="EMBL" id="CAF3985865.1"/>
    </source>
</evidence>
<dbReference type="GO" id="GO:0000981">
    <property type="term" value="F:DNA-binding transcription factor activity, RNA polymerase II-specific"/>
    <property type="evidence" value="ECO:0007669"/>
    <property type="project" value="TreeGrafter"/>
</dbReference>
<dbReference type="CDD" id="cd08368">
    <property type="entry name" value="LIM"/>
    <property type="match status" value="1"/>
</dbReference>
<dbReference type="EMBL" id="CAJOBI010003947">
    <property type="protein sequence ID" value="CAF3985865.1"/>
    <property type="molecule type" value="Genomic_DNA"/>
</dbReference>
<feature type="region of interest" description="Disordered" evidence="9">
    <location>
        <begin position="1"/>
        <end position="32"/>
    </location>
</feature>
<proteinExistence type="predicted"/>
<feature type="domain" description="LIM zinc-binding" evidence="10">
    <location>
        <begin position="37"/>
        <end position="96"/>
    </location>
</feature>
<gene>
    <name evidence="11" type="ORF">SMN809_LOCUS11121</name>
</gene>
<dbReference type="GO" id="GO:0030182">
    <property type="term" value="P:neuron differentiation"/>
    <property type="evidence" value="ECO:0007669"/>
    <property type="project" value="TreeGrafter"/>
</dbReference>
<feature type="compositionally biased region" description="Polar residues" evidence="9">
    <location>
        <begin position="225"/>
        <end position="240"/>
    </location>
</feature>
<dbReference type="Proteomes" id="UP000676336">
    <property type="component" value="Unassembled WGS sequence"/>
</dbReference>
<comment type="subcellular location">
    <subcellularLocation>
        <location evidence="1">Nucleus</location>
    </subcellularLocation>
</comment>
<feature type="compositionally biased region" description="Basic residues" evidence="9">
    <location>
        <begin position="243"/>
        <end position="253"/>
    </location>
</feature>
<dbReference type="GO" id="GO:0000977">
    <property type="term" value="F:RNA polymerase II transcription regulatory region sequence-specific DNA binding"/>
    <property type="evidence" value="ECO:0007669"/>
    <property type="project" value="TreeGrafter"/>
</dbReference>
<dbReference type="PANTHER" id="PTHR24208">
    <property type="entry name" value="LIM/HOMEOBOX PROTEIN LHX"/>
    <property type="match status" value="1"/>
</dbReference>
<dbReference type="SMART" id="SM00132">
    <property type="entry name" value="LIM"/>
    <property type="match status" value="2"/>
</dbReference>
<evidence type="ECO:0000313" key="12">
    <source>
        <dbReference type="Proteomes" id="UP000676336"/>
    </source>
</evidence>
<feature type="compositionally biased region" description="Polar residues" evidence="9">
    <location>
        <begin position="16"/>
        <end position="32"/>
    </location>
</feature>
<dbReference type="SUPFAM" id="SSF57716">
    <property type="entry name" value="Glucocorticoid receptor-like (DNA-binding domain)"/>
    <property type="match status" value="2"/>
</dbReference>
<dbReference type="PROSITE" id="PS50023">
    <property type="entry name" value="LIM_DOMAIN_2"/>
    <property type="match status" value="1"/>
</dbReference>
<dbReference type="CDD" id="cd09367">
    <property type="entry name" value="LIM1_Lhx1_Lhx5"/>
    <property type="match status" value="1"/>
</dbReference>
<accession>A0A8S2NBI6</accession>
<evidence type="ECO:0000256" key="8">
    <source>
        <dbReference type="PROSITE-ProRule" id="PRU00125"/>
    </source>
</evidence>
<evidence type="ECO:0000256" key="3">
    <source>
        <dbReference type="ARBA" id="ARBA00022833"/>
    </source>
</evidence>
<dbReference type="AlphaFoldDB" id="A0A8S2NBI6"/>
<reference evidence="11" key="1">
    <citation type="submission" date="2021-02" db="EMBL/GenBank/DDBJ databases">
        <authorList>
            <person name="Nowell W R."/>
        </authorList>
    </citation>
    <scope>NUCLEOTIDE SEQUENCE</scope>
</reference>
<evidence type="ECO:0000256" key="6">
    <source>
        <dbReference type="ARBA" id="ARBA00023155"/>
    </source>
</evidence>
<keyword evidence="2 8" id="KW-0479">Metal-binding</keyword>